<accession>A0A2S6G8W5</accession>
<evidence type="ECO:0000313" key="8">
    <source>
        <dbReference type="EMBL" id="PPK55553.1"/>
    </source>
</evidence>
<evidence type="ECO:0000259" key="4">
    <source>
        <dbReference type="PROSITE" id="PS50112"/>
    </source>
</evidence>
<feature type="domain" description="PAC" evidence="5">
    <location>
        <begin position="545"/>
        <end position="597"/>
    </location>
</feature>
<dbReference type="InterPro" id="IPR000700">
    <property type="entry name" value="PAS-assoc_C"/>
</dbReference>
<keyword evidence="10" id="KW-1185">Reference proteome</keyword>
<dbReference type="NCBIfam" id="TIGR00254">
    <property type="entry name" value="GGDEF"/>
    <property type="match status" value="1"/>
</dbReference>
<dbReference type="Pfam" id="PF00989">
    <property type="entry name" value="PAS"/>
    <property type="match status" value="1"/>
</dbReference>
<organism evidence="8 9">
    <name type="scientific">Marinobacter persicus</name>
    <dbReference type="NCBI Taxonomy" id="930118"/>
    <lineage>
        <taxon>Bacteria</taxon>
        <taxon>Pseudomonadati</taxon>
        <taxon>Pseudomonadota</taxon>
        <taxon>Gammaproteobacteria</taxon>
        <taxon>Pseudomonadales</taxon>
        <taxon>Marinobacteraceae</taxon>
        <taxon>Marinobacter</taxon>
    </lineage>
</organism>
<dbReference type="STRING" id="930118.SAMN05216429_10211"/>
<dbReference type="PROSITE" id="PS50112">
    <property type="entry name" value="PAS"/>
    <property type="match status" value="1"/>
</dbReference>
<dbReference type="PROSITE" id="PS50887">
    <property type="entry name" value="GGDEF"/>
    <property type="match status" value="1"/>
</dbReference>
<dbReference type="InterPro" id="IPR000160">
    <property type="entry name" value="GGDEF_dom"/>
</dbReference>
<dbReference type="Gene3D" id="3.40.190.10">
    <property type="entry name" value="Periplasmic binding protein-like II"/>
    <property type="match status" value="2"/>
</dbReference>
<dbReference type="SUPFAM" id="SSF55785">
    <property type="entry name" value="PYP-like sensor domain (PAS domain)"/>
    <property type="match status" value="2"/>
</dbReference>
<dbReference type="Pfam" id="PF00990">
    <property type="entry name" value="GGDEF"/>
    <property type="match status" value="1"/>
</dbReference>
<dbReference type="Proteomes" id="UP000239446">
    <property type="component" value="Unassembled WGS sequence"/>
</dbReference>
<dbReference type="InterPro" id="IPR052155">
    <property type="entry name" value="Biofilm_reg_signaling"/>
</dbReference>
<evidence type="ECO:0000313" key="7">
    <source>
        <dbReference type="EMBL" id="PPK52580.1"/>
    </source>
</evidence>
<dbReference type="EMBL" id="PTIU01000005">
    <property type="protein sequence ID" value="PPK55553.1"/>
    <property type="molecule type" value="Genomic_DNA"/>
</dbReference>
<evidence type="ECO:0000259" key="5">
    <source>
        <dbReference type="PROSITE" id="PS50113"/>
    </source>
</evidence>
<evidence type="ECO:0000313" key="10">
    <source>
        <dbReference type="Proteomes" id="UP000239648"/>
    </source>
</evidence>
<dbReference type="InterPro" id="IPR013767">
    <property type="entry name" value="PAS_fold"/>
</dbReference>
<dbReference type="GO" id="GO:0003824">
    <property type="term" value="F:catalytic activity"/>
    <property type="evidence" value="ECO:0007669"/>
    <property type="project" value="UniProtKB-ARBA"/>
</dbReference>
<dbReference type="InterPro" id="IPR000014">
    <property type="entry name" value="PAS"/>
</dbReference>
<dbReference type="PANTHER" id="PTHR44757">
    <property type="entry name" value="DIGUANYLATE CYCLASE DGCP"/>
    <property type="match status" value="1"/>
</dbReference>
<dbReference type="InterPro" id="IPR043128">
    <property type="entry name" value="Rev_trsase/Diguanyl_cyclase"/>
</dbReference>
<evidence type="ECO:0000256" key="2">
    <source>
        <dbReference type="SAM" id="Phobius"/>
    </source>
</evidence>
<feature type="domain" description="GGDEF" evidence="6">
    <location>
        <begin position="629"/>
        <end position="763"/>
    </location>
</feature>
<dbReference type="SUPFAM" id="SSF55073">
    <property type="entry name" value="Nucleotide cyclase"/>
    <property type="match status" value="1"/>
</dbReference>
<reference evidence="7 10" key="1">
    <citation type="submission" date="2018-02" db="EMBL/GenBank/DDBJ databases">
        <title>Deep subsurface shale carbon reservoir microbial communities from Ohio and West Virginia, USA.</title>
        <authorList>
            <person name="Wrighton K."/>
        </authorList>
    </citation>
    <scope>NUCLEOTIDE SEQUENCE [LARGE SCALE GENOMIC DNA]</scope>
    <source>
        <strain evidence="7 10">UTICA-S1B6</strain>
    </source>
</reference>
<dbReference type="OrthoDB" id="73375at2"/>
<name>A0A2S6G8W5_9GAMM</name>
<keyword evidence="2" id="KW-1133">Transmembrane helix</keyword>
<dbReference type="RefSeq" id="WP_104415494.1">
    <property type="nucleotide sequence ID" value="NZ_PTIT01000005.1"/>
</dbReference>
<sequence length="766" mass="85646">MKAGRCLQRLAISLLSLTLTLGAAGVQAQTQSQEDAIVLSVLAYRPQSAMQQQYRPLTEYLSDRTGLRFRLVVQDQESMSRAIAANQVDFFLTNPSHFLLIRSERSLTGVLATLLRDWHGQTTGSIGGVIITRADRADINRLEDLKNATIAAPGTHFLGGYQAPALELESAGVKVRRSSKVIYLGNHDRVIRAVVSGDTDVGFIRTGVLEDRLVDNPDLAEILKVINPQDLRGYPFQVSTRLYPEWPLVALPHVDSRVVRRVASALYALEPGDPAARAAGLAGFAPPADYQSVEDLARALRVAPYDQSPRVTWLDVLNQYRGWVLTVGILLALLVFTTVWLGRQRRQLAQEERRQRELIAGWPQPMLMLDGSELVDCNRAAVDLLRYTSEASFLGKGLAAFSQSIQPDGEIASQKLDALLRRVQLGDMVTTEWVYLRSDNSEVWVDMTLAPVYVHGFDTPAVLCSWYDITRRKEAEERMRLAVRVFENAREAIFITDSHGVVIDVNDAYQQITGRDRQECIGSLPPMPIDEGSAILIAARKHGVWTGEFRSRSREGRRLILNLTLSSVFDEHKDLTHFVGVFSDITRLKESEKKLRTMAHYDALTGLPNRVLFAERLHQSMAQARRHGYQLGVIYIDLDEFKPVNDAFGHDAGDELLIEMGRRMRTVLREEDTLARLGGDEFAAIAVNVDGDEALEALLDRLLAVVVEPVWVADHSVAVSVSVGYTLYPQLEELDADQLLRQADQAMYQAKREGRNRYCGFSENLS</sequence>
<dbReference type="Gene3D" id="3.30.70.270">
    <property type="match status" value="1"/>
</dbReference>
<evidence type="ECO:0000256" key="1">
    <source>
        <dbReference type="ARBA" id="ARBA00001946"/>
    </source>
</evidence>
<feature type="chain" id="PRO_5015515629" evidence="3">
    <location>
        <begin position="29"/>
        <end position="766"/>
    </location>
</feature>
<dbReference type="Proteomes" id="UP000239648">
    <property type="component" value="Unassembled WGS sequence"/>
</dbReference>
<protein>
    <submittedName>
        <fullName evidence="8">PAS domain S-box-containing protein/diguanylate cyclase (GGDEF)-like protein</fullName>
    </submittedName>
</protein>
<dbReference type="InterPro" id="IPR001610">
    <property type="entry name" value="PAC"/>
</dbReference>
<dbReference type="Gene3D" id="3.30.450.20">
    <property type="entry name" value="PAS domain"/>
    <property type="match status" value="2"/>
</dbReference>
<dbReference type="CDD" id="cd01949">
    <property type="entry name" value="GGDEF"/>
    <property type="match status" value="1"/>
</dbReference>
<dbReference type="GO" id="GO:0006355">
    <property type="term" value="P:regulation of DNA-templated transcription"/>
    <property type="evidence" value="ECO:0007669"/>
    <property type="project" value="InterPro"/>
</dbReference>
<dbReference type="NCBIfam" id="TIGR00229">
    <property type="entry name" value="sensory_box"/>
    <property type="match status" value="1"/>
</dbReference>
<feature type="signal peptide" evidence="3">
    <location>
        <begin position="1"/>
        <end position="28"/>
    </location>
</feature>
<dbReference type="CDD" id="cd00130">
    <property type="entry name" value="PAS"/>
    <property type="match status" value="2"/>
</dbReference>
<evidence type="ECO:0000256" key="3">
    <source>
        <dbReference type="SAM" id="SignalP"/>
    </source>
</evidence>
<dbReference type="InterPro" id="IPR035965">
    <property type="entry name" value="PAS-like_dom_sf"/>
</dbReference>
<feature type="domain" description="PAC" evidence="5">
    <location>
        <begin position="429"/>
        <end position="481"/>
    </location>
</feature>
<keyword evidence="3" id="KW-0732">Signal</keyword>
<dbReference type="PROSITE" id="PS50113">
    <property type="entry name" value="PAC"/>
    <property type="match status" value="2"/>
</dbReference>
<dbReference type="EMBL" id="PTIT01000005">
    <property type="protein sequence ID" value="PPK52580.1"/>
    <property type="molecule type" value="Genomic_DNA"/>
</dbReference>
<keyword evidence="2" id="KW-0472">Membrane</keyword>
<dbReference type="PANTHER" id="PTHR44757:SF2">
    <property type="entry name" value="BIOFILM ARCHITECTURE MAINTENANCE PROTEIN MBAA"/>
    <property type="match status" value="1"/>
</dbReference>
<dbReference type="SUPFAM" id="SSF53850">
    <property type="entry name" value="Periplasmic binding protein-like II"/>
    <property type="match status" value="1"/>
</dbReference>
<gene>
    <name evidence="8" type="ORF">B0H24_1005134</name>
    <name evidence="7" type="ORF">BY455_105133</name>
</gene>
<dbReference type="SMART" id="SM00267">
    <property type="entry name" value="GGDEF"/>
    <property type="match status" value="1"/>
</dbReference>
<feature type="domain" description="PAS" evidence="4">
    <location>
        <begin position="475"/>
        <end position="522"/>
    </location>
</feature>
<feature type="transmembrane region" description="Helical" evidence="2">
    <location>
        <begin position="320"/>
        <end position="341"/>
    </location>
</feature>
<evidence type="ECO:0000259" key="6">
    <source>
        <dbReference type="PROSITE" id="PS50887"/>
    </source>
</evidence>
<dbReference type="SMART" id="SM00091">
    <property type="entry name" value="PAS"/>
    <property type="match status" value="2"/>
</dbReference>
<reference evidence="8 9" key="2">
    <citation type="submission" date="2018-02" db="EMBL/GenBank/DDBJ databases">
        <title>Subsurface microbial communities from deep shales in Ohio and West Virginia, USA.</title>
        <authorList>
            <person name="Wrighton K."/>
        </authorList>
    </citation>
    <scope>NUCLEOTIDE SEQUENCE [LARGE SCALE GENOMIC DNA]</scope>
    <source>
        <strain evidence="8 9">UTICA-S1B9</strain>
    </source>
</reference>
<comment type="cofactor">
    <cofactor evidence="1">
        <name>Mg(2+)</name>
        <dbReference type="ChEBI" id="CHEBI:18420"/>
    </cofactor>
</comment>
<proteinExistence type="predicted"/>
<dbReference type="Pfam" id="PF12974">
    <property type="entry name" value="Phosphonate-bd"/>
    <property type="match status" value="1"/>
</dbReference>
<evidence type="ECO:0000313" key="9">
    <source>
        <dbReference type="Proteomes" id="UP000239446"/>
    </source>
</evidence>
<keyword evidence="2" id="KW-0812">Transmembrane</keyword>
<comment type="caution">
    <text evidence="8">The sequence shown here is derived from an EMBL/GenBank/DDBJ whole genome shotgun (WGS) entry which is preliminary data.</text>
</comment>
<dbReference type="Pfam" id="PF13426">
    <property type="entry name" value="PAS_9"/>
    <property type="match status" value="1"/>
</dbReference>
<dbReference type="SMART" id="SM00086">
    <property type="entry name" value="PAC"/>
    <property type="match status" value="2"/>
</dbReference>
<dbReference type="InterPro" id="IPR029787">
    <property type="entry name" value="Nucleotide_cyclase"/>
</dbReference>
<dbReference type="AlphaFoldDB" id="A0A2S6G8W5"/>
<dbReference type="FunFam" id="3.30.70.270:FF:000001">
    <property type="entry name" value="Diguanylate cyclase domain protein"/>
    <property type="match status" value="1"/>
</dbReference>